<protein>
    <recommendedName>
        <fullName evidence="4">DUF4148 domain-containing protein</fullName>
    </recommendedName>
</protein>
<accession>A0A9X1WA85</accession>
<name>A0A9X1WA85_9VIBR</name>
<feature type="signal peptide" evidence="1">
    <location>
        <begin position="1"/>
        <end position="21"/>
    </location>
</feature>
<reference evidence="2" key="1">
    <citation type="submission" date="2021-11" db="EMBL/GenBank/DDBJ databases">
        <title>Vibrio ZSDE26 sp. nov. and Vibrio ZSDZ34 sp. nov., isolated from coastal seawater in Qingdao.</title>
        <authorList>
            <person name="Zhang P."/>
        </authorList>
    </citation>
    <scope>NUCLEOTIDE SEQUENCE</scope>
    <source>
        <strain evidence="2">ZSDZ34</strain>
    </source>
</reference>
<evidence type="ECO:0008006" key="4">
    <source>
        <dbReference type="Google" id="ProtNLM"/>
    </source>
</evidence>
<proteinExistence type="predicted"/>
<feature type="chain" id="PRO_5040755486" description="DUF4148 domain-containing protein" evidence="1">
    <location>
        <begin position="22"/>
        <end position="90"/>
    </location>
</feature>
<evidence type="ECO:0000256" key="1">
    <source>
        <dbReference type="SAM" id="SignalP"/>
    </source>
</evidence>
<evidence type="ECO:0000313" key="2">
    <source>
        <dbReference type="EMBL" id="MCJ2376863.1"/>
    </source>
</evidence>
<dbReference type="Proteomes" id="UP001139488">
    <property type="component" value="Unassembled WGS sequence"/>
</dbReference>
<keyword evidence="3" id="KW-1185">Reference proteome</keyword>
<organism evidence="2 3">
    <name type="scientific">Vibrio gelatinilyticus</name>
    <dbReference type="NCBI Taxonomy" id="2893468"/>
    <lineage>
        <taxon>Bacteria</taxon>
        <taxon>Pseudomonadati</taxon>
        <taxon>Pseudomonadota</taxon>
        <taxon>Gammaproteobacteria</taxon>
        <taxon>Vibrionales</taxon>
        <taxon>Vibrionaceae</taxon>
        <taxon>Vibrio</taxon>
    </lineage>
</organism>
<comment type="caution">
    <text evidence="2">The sequence shown here is derived from an EMBL/GenBank/DDBJ whole genome shotgun (WGS) entry which is preliminary data.</text>
</comment>
<sequence>MRKLTTALMIAAAALSVGAHAGSALSAVQAEAVNRTLTPEQVRVVLDNWKQNELKHIDQRARYVSDRAPKQFIVDQIEAEYRSAIKRLGV</sequence>
<evidence type="ECO:0000313" key="3">
    <source>
        <dbReference type="Proteomes" id="UP001139488"/>
    </source>
</evidence>
<gene>
    <name evidence="2" type="ORF">LNL84_08435</name>
</gene>
<keyword evidence="1" id="KW-0732">Signal</keyword>
<dbReference type="EMBL" id="JAJNNZ010000005">
    <property type="protein sequence ID" value="MCJ2376863.1"/>
    <property type="molecule type" value="Genomic_DNA"/>
</dbReference>
<dbReference type="AlphaFoldDB" id="A0A9X1WA85"/>
<dbReference type="RefSeq" id="WP_244356784.1">
    <property type="nucleotide sequence ID" value="NZ_JAJNNZ010000005.1"/>
</dbReference>